<protein>
    <submittedName>
        <fullName evidence="2">Uncharacterized protein</fullName>
    </submittedName>
</protein>
<reference evidence="3" key="2">
    <citation type="journal article" date="2013" name="Nat. Commun.">
        <title>Genome of the Chinese tree shrew.</title>
        <authorList>
            <person name="Fan Y."/>
            <person name="Huang Z.Y."/>
            <person name="Cao C.C."/>
            <person name="Chen C.S."/>
            <person name="Chen Y.X."/>
            <person name="Fan D.D."/>
            <person name="He J."/>
            <person name="Hou H.L."/>
            <person name="Hu L."/>
            <person name="Hu X.T."/>
            <person name="Jiang X.T."/>
            <person name="Lai R."/>
            <person name="Lang Y.S."/>
            <person name="Liang B."/>
            <person name="Liao S.G."/>
            <person name="Mu D."/>
            <person name="Ma Y.Y."/>
            <person name="Niu Y.Y."/>
            <person name="Sun X.Q."/>
            <person name="Xia J.Q."/>
            <person name="Xiao J."/>
            <person name="Xiong Z.Q."/>
            <person name="Xu L."/>
            <person name="Yang L."/>
            <person name="Zhang Y."/>
            <person name="Zhao W."/>
            <person name="Zhao X.D."/>
            <person name="Zheng Y.T."/>
            <person name="Zhou J.M."/>
            <person name="Zhu Y.B."/>
            <person name="Zhang G.J."/>
            <person name="Wang J."/>
            <person name="Yao Y.G."/>
        </authorList>
    </citation>
    <scope>NUCLEOTIDE SEQUENCE [LARGE SCALE GENOMIC DNA]</scope>
</reference>
<reference evidence="3" key="1">
    <citation type="submission" date="2012-07" db="EMBL/GenBank/DDBJ databases">
        <title>Genome of the Chinese tree shrew, a rising model animal genetically related to primates.</title>
        <authorList>
            <person name="Zhang G."/>
            <person name="Fan Y."/>
            <person name="Yao Y."/>
            <person name="Huang Z."/>
        </authorList>
    </citation>
    <scope>NUCLEOTIDE SEQUENCE [LARGE SCALE GENOMIC DNA]</scope>
</reference>
<accession>L9KV59</accession>
<organism evidence="2 3">
    <name type="scientific">Tupaia chinensis</name>
    <name type="common">Chinese tree shrew</name>
    <name type="synonym">Tupaia belangeri chinensis</name>
    <dbReference type="NCBI Taxonomy" id="246437"/>
    <lineage>
        <taxon>Eukaryota</taxon>
        <taxon>Metazoa</taxon>
        <taxon>Chordata</taxon>
        <taxon>Craniata</taxon>
        <taxon>Vertebrata</taxon>
        <taxon>Euteleostomi</taxon>
        <taxon>Mammalia</taxon>
        <taxon>Eutheria</taxon>
        <taxon>Euarchontoglires</taxon>
        <taxon>Scandentia</taxon>
        <taxon>Tupaiidae</taxon>
        <taxon>Tupaia</taxon>
    </lineage>
</organism>
<dbReference type="AlphaFoldDB" id="L9KV59"/>
<gene>
    <name evidence="2" type="ORF">TREES_T100002985</name>
</gene>
<feature type="region of interest" description="Disordered" evidence="1">
    <location>
        <begin position="1"/>
        <end position="36"/>
    </location>
</feature>
<dbReference type="EMBL" id="KB320703">
    <property type="protein sequence ID" value="ELW65042.1"/>
    <property type="molecule type" value="Genomic_DNA"/>
</dbReference>
<evidence type="ECO:0000256" key="1">
    <source>
        <dbReference type="SAM" id="MobiDB-lite"/>
    </source>
</evidence>
<keyword evidence="3" id="KW-1185">Reference proteome</keyword>
<feature type="region of interest" description="Disordered" evidence="1">
    <location>
        <begin position="68"/>
        <end position="92"/>
    </location>
</feature>
<name>L9KV59_TUPCH</name>
<proteinExistence type="predicted"/>
<dbReference type="InParanoid" id="L9KV59"/>
<evidence type="ECO:0000313" key="2">
    <source>
        <dbReference type="EMBL" id="ELW65042.1"/>
    </source>
</evidence>
<feature type="compositionally biased region" description="Basic and acidic residues" evidence="1">
    <location>
        <begin position="1"/>
        <end position="11"/>
    </location>
</feature>
<sequence length="171" mass="18756">MRLTVEMREGQDNQQGMVRAETRTSRTARRNAGASEHRDHEEAVCLAWGIPKASTLCFVEDVSENKGKGVEVPAQGKPSPLSPHPPPDSILHTSPCDDLFSDILERAGQNLAFFPAPSPHTSLPVSRPPEHGPSFQKTALDCVLTHALSPNTACREVVGTEMQRLRNRSDR</sequence>
<evidence type="ECO:0000313" key="3">
    <source>
        <dbReference type="Proteomes" id="UP000011518"/>
    </source>
</evidence>
<dbReference type="Proteomes" id="UP000011518">
    <property type="component" value="Unassembled WGS sequence"/>
</dbReference>